<proteinExistence type="predicted"/>
<name>A0A6C0EAA2_9ZZZZ</name>
<dbReference type="Gene3D" id="3.40.50.300">
    <property type="entry name" value="P-loop containing nucleotide triphosphate hydrolases"/>
    <property type="match status" value="1"/>
</dbReference>
<feature type="coiled-coil region" evidence="1">
    <location>
        <begin position="426"/>
        <end position="453"/>
    </location>
</feature>
<feature type="domain" description="Guanylate-binding protein N-terminal" evidence="2">
    <location>
        <begin position="29"/>
        <end position="145"/>
    </location>
</feature>
<reference evidence="3" key="1">
    <citation type="journal article" date="2020" name="Nature">
        <title>Giant virus diversity and host interactions through global metagenomics.</title>
        <authorList>
            <person name="Schulz F."/>
            <person name="Roux S."/>
            <person name="Paez-Espino D."/>
            <person name="Jungbluth S."/>
            <person name="Walsh D.A."/>
            <person name="Denef V.J."/>
            <person name="McMahon K.D."/>
            <person name="Konstantinidis K.T."/>
            <person name="Eloe-Fadrosh E.A."/>
            <person name="Kyrpides N.C."/>
            <person name="Woyke T."/>
        </authorList>
    </citation>
    <scope>NUCLEOTIDE SEQUENCE</scope>
    <source>
        <strain evidence="3">GVMAG-M-3300023179-27</strain>
    </source>
</reference>
<sequence length="772" mass="91724">MDLIKALPLIKIKDGKLELLKTEKLDDTIGNKNVKVLTIIGNGRTGKSSLLNCIASYITKTNSSMFDVQDTDEHCTTGLDMYYFEDDNIILVDCQGLKLADSSTDPQILLITYLLSDVIIYNQRSNINNDVFDTLQPLTSFINYLDNVDNMKKPHLLFRLSDVSLKFDPMTHLAKALEFKNDQYQRVREVIGSLFNGIGITTTSSLDKSELVLLQEKRYLDVINTIDFGKSCEFILSTLISIEPKFTLNKWFESANKFANDINNNIKIDYSKLDIYTLLIEKEINEFIKTISKENDMDIFTSALQEDFDEHCKPRIEFVDNTMALFEQKFKLVDAELFKKYYDETKTELMKPINKAIKRYETLAEDAIEDRKNKKTPWESAIANDESIEISGKKVLNEILDYILNVEKRISKYYNPVAKKYTNRLYARLEDIKKIVQKEIENEKLQINQMNELEKLIDENWDELLKSFLKATFTQYTITYLGIEYDNDYARCPFEEDEHEEMEEIYTEYGLRRRLDYDLYETKLAYIKYQMYWLIPHFVDKHINKVLWKDIVDDSIRIYKFRSSDLWDDALNQIRMKSRTHTYKEHKIAEFRKKLFTKFICDPKVDKIAITKLKQSKLYYWNYDNMILFTDDKNIMSKYGGCSEEYLPDTQIFITKDMKKNKYMEKYITKLKMYVLVETIYIDDYDNNDEHYWINIRDTVKRMKLDEFKKYLIRTYKKQIKFTMPKRELALKLLKGKNKELLDLYRQFEIYYAINHNKIKGLSSCKTKKMCL</sequence>
<dbReference type="SUPFAM" id="SSF52540">
    <property type="entry name" value="P-loop containing nucleoside triphosphate hydrolases"/>
    <property type="match status" value="1"/>
</dbReference>
<dbReference type="GO" id="GO:0003924">
    <property type="term" value="F:GTPase activity"/>
    <property type="evidence" value="ECO:0007669"/>
    <property type="project" value="InterPro"/>
</dbReference>
<dbReference type="InterPro" id="IPR015894">
    <property type="entry name" value="Guanylate-bd_N"/>
</dbReference>
<dbReference type="Pfam" id="PF02263">
    <property type="entry name" value="GBP"/>
    <property type="match status" value="1"/>
</dbReference>
<evidence type="ECO:0000256" key="1">
    <source>
        <dbReference type="SAM" id="Coils"/>
    </source>
</evidence>
<dbReference type="PANTHER" id="PTHR10751">
    <property type="entry name" value="GUANYLATE BINDING PROTEIN"/>
    <property type="match status" value="1"/>
</dbReference>
<dbReference type="GO" id="GO:0005525">
    <property type="term" value="F:GTP binding"/>
    <property type="evidence" value="ECO:0007669"/>
    <property type="project" value="InterPro"/>
</dbReference>
<dbReference type="InterPro" id="IPR027417">
    <property type="entry name" value="P-loop_NTPase"/>
</dbReference>
<accession>A0A6C0EAA2</accession>
<organism evidence="3">
    <name type="scientific">viral metagenome</name>
    <dbReference type="NCBI Taxonomy" id="1070528"/>
    <lineage>
        <taxon>unclassified sequences</taxon>
        <taxon>metagenomes</taxon>
        <taxon>organismal metagenomes</taxon>
    </lineage>
</organism>
<dbReference type="AlphaFoldDB" id="A0A6C0EAA2"/>
<evidence type="ECO:0000259" key="2">
    <source>
        <dbReference type="Pfam" id="PF02263"/>
    </source>
</evidence>
<keyword evidence="1" id="KW-0175">Coiled coil</keyword>
<protein>
    <recommendedName>
        <fullName evidence="2">Guanylate-binding protein N-terminal domain-containing protein</fullName>
    </recommendedName>
</protein>
<dbReference type="EMBL" id="MN739777">
    <property type="protein sequence ID" value="QHT26014.1"/>
    <property type="molecule type" value="Genomic_DNA"/>
</dbReference>
<evidence type="ECO:0000313" key="3">
    <source>
        <dbReference type="EMBL" id="QHT26014.1"/>
    </source>
</evidence>